<organism evidence="1 2">
    <name type="scientific">Aphanomyces invadans</name>
    <dbReference type="NCBI Taxonomy" id="157072"/>
    <lineage>
        <taxon>Eukaryota</taxon>
        <taxon>Sar</taxon>
        <taxon>Stramenopiles</taxon>
        <taxon>Oomycota</taxon>
        <taxon>Saprolegniomycetes</taxon>
        <taxon>Saprolegniales</taxon>
        <taxon>Verrucalvaceae</taxon>
        <taxon>Aphanomyces</taxon>
    </lineage>
</organism>
<sequence>MVIQDTPYLVFKELLRYIYTGTLEPPVSSTHTPKALCSFWLELVKAATRYDVPALCVLCIEEIESLLDRCQSQVIDIIYLLDSNFQSALSDAVVVAKHRLMALCMSTIMAMPDAEMQAYVKQMKSNRCSTDRLLKIYRERTSAPLVLAVQHQNFRVVDALLVRQPMRISIEYLLGCVQDEPTGPLALQQTDDNGILPLVAALESANDSIIRRVLVPAALSWVTLTNSVSVWFLLACASGNLLHCQILADVHHADVNDISAVSTDEFGRGQTPLHIAR</sequence>
<gene>
    <name evidence="1" type="ORF">DYB32_006340</name>
</gene>
<dbReference type="SUPFAM" id="SSF48403">
    <property type="entry name" value="Ankyrin repeat"/>
    <property type="match status" value="1"/>
</dbReference>
<name>A0A3R6Z233_9STRA</name>
<dbReference type="SUPFAM" id="SSF54695">
    <property type="entry name" value="POZ domain"/>
    <property type="match status" value="1"/>
</dbReference>
<accession>A0A3R6Z233</accession>
<dbReference type="InterPro" id="IPR011333">
    <property type="entry name" value="SKP1/BTB/POZ_sf"/>
</dbReference>
<protein>
    <recommendedName>
        <fullName evidence="3">BTB domain-containing protein</fullName>
    </recommendedName>
</protein>
<dbReference type="Gene3D" id="3.30.710.10">
    <property type="entry name" value="Potassium Channel Kv1.1, Chain A"/>
    <property type="match status" value="1"/>
</dbReference>
<dbReference type="AlphaFoldDB" id="A0A3R6Z233"/>
<evidence type="ECO:0000313" key="1">
    <source>
        <dbReference type="EMBL" id="RHY27998.1"/>
    </source>
</evidence>
<reference evidence="1 2" key="1">
    <citation type="submission" date="2018-08" db="EMBL/GenBank/DDBJ databases">
        <title>Aphanomyces genome sequencing and annotation.</title>
        <authorList>
            <person name="Minardi D."/>
            <person name="Oidtmann B."/>
            <person name="Van Der Giezen M."/>
            <person name="Studholme D.J."/>
        </authorList>
    </citation>
    <scope>NUCLEOTIDE SEQUENCE [LARGE SCALE GENOMIC DNA]</scope>
    <source>
        <strain evidence="1 2">NJM0002</strain>
    </source>
</reference>
<dbReference type="EMBL" id="QUSY01000664">
    <property type="protein sequence ID" value="RHY27998.1"/>
    <property type="molecule type" value="Genomic_DNA"/>
</dbReference>
<dbReference type="Proteomes" id="UP000285060">
    <property type="component" value="Unassembled WGS sequence"/>
</dbReference>
<dbReference type="VEuPathDB" id="FungiDB:H310_01154"/>
<dbReference type="Gene3D" id="1.25.40.20">
    <property type="entry name" value="Ankyrin repeat-containing domain"/>
    <property type="match status" value="1"/>
</dbReference>
<proteinExistence type="predicted"/>
<keyword evidence="2" id="KW-1185">Reference proteome</keyword>
<dbReference type="InterPro" id="IPR036770">
    <property type="entry name" value="Ankyrin_rpt-contain_sf"/>
</dbReference>
<evidence type="ECO:0008006" key="3">
    <source>
        <dbReference type="Google" id="ProtNLM"/>
    </source>
</evidence>
<comment type="caution">
    <text evidence="1">The sequence shown here is derived from an EMBL/GenBank/DDBJ whole genome shotgun (WGS) entry which is preliminary data.</text>
</comment>
<evidence type="ECO:0000313" key="2">
    <source>
        <dbReference type="Proteomes" id="UP000285060"/>
    </source>
</evidence>